<protein>
    <submittedName>
        <fullName evidence="8">Uncharacterized protein</fullName>
    </submittedName>
</protein>
<evidence type="ECO:0000256" key="4">
    <source>
        <dbReference type="ARBA" id="ARBA00023163"/>
    </source>
</evidence>
<dbReference type="SMART" id="SM00511">
    <property type="entry name" value="ORANGE"/>
    <property type="match status" value="1"/>
</dbReference>
<dbReference type="SUPFAM" id="SSF158457">
    <property type="entry name" value="Orange domain-like"/>
    <property type="match status" value="1"/>
</dbReference>
<evidence type="ECO:0000313" key="9">
    <source>
        <dbReference type="Proteomes" id="UP000677054"/>
    </source>
</evidence>
<dbReference type="Pfam" id="PF07527">
    <property type="entry name" value="Hairy_orange"/>
    <property type="match status" value="1"/>
</dbReference>
<sequence length="206" mass="23320">MNDHLLMGNVEYCGEQPMSRTYQYRKMKPLLERKRRARINRCLDELKDLMVGALQSESEGENGQKLEKADVLELTVKYLRKLKAQNRLLAPGHGHGQGQGHSVDRFKAGFTQCATEVSRCLSTLEGVDIHLGARLMTHLGHCVNQMDGRPTSPPSRCLTPPMSPPMDLDYPVTTLRGSYYLMPVQDKMKHSALDLASASERVWRPW</sequence>
<keyword evidence="4" id="KW-0804">Transcription</keyword>
<dbReference type="InterPro" id="IPR003650">
    <property type="entry name" value="Orange_dom"/>
</dbReference>
<dbReference type="GO" id="GO:0005634">
    <property type="term" value="C:nucleus"/>
    <property type="evidence" value="ECO:0007669"/>
    <property type="project" value="UniProtKB-SubCell"/>
</dbReference>
<evidence type="ECO:0000313" key="8">
    <source>
        <dbReference type="EMBL" id="CAD7249509.1"/>
    </source>
</evidence>
<dbReference type="PANTHER" id="PTHR10985">
    <property type="entry name" value="BASIC HELIX-LOOP-HELIX TRANSCRIPTION FACTOR, HES-RELATED"/>
    <property type="match status" value="1"/>
</dbReference>
<dbReference type="InterPro" id="IPR050370">
    <property type="entry name" value="HES_HEY"/>
</dbReference>
<dbReference type="PROSITE" id="PS50888">
    <property type="entry name" value="BHLH"/>
    <property type="match status" value="1"/>
</dbReference>
<evidence type="ECO:0000256" key="5">
    <source>
        <dbReference type="ARBA" id="ARBA00023242"/>
    </source>
</evidence>
<keyword evidence="3" id="KW-0238">DNA-binding</keyword>
<feature type="domain" description="Orange" evidence="7">
    <location>
        <begin position="106"/>
        <end position="139"/>
    </location>
</feature>
<accession>A0A7R9A8N5</accession>
<keyword evidence="5" id="KW-0539">Nucleus</keyword>
<dbReference type="OrthoDB" id="6085656at2759"/>
<dbReference type="EMBL" id="LR901850">
    <property type="protein sequence ID" value="CAD7249509.1"/>
    <property type="molecule type" value="Genomic_DNA"/>
</dbReference>
<dbReference type="InterPro" id="IPR036638">
    <property type="entry name" value="HLH_DNA-bd_sf"/>
</dbReference>
<feature type="domain" description="BHLH" evidence="6">
    <location>
        <begin position="23"/>
        <end position="82"/>
    </location>
</feature>
<proteinExistence type="predicted"/>
<dbReference type="SUPFAM" id="SSF47459">
    <property type="entry name" value="HLH, helix-loop-helix DNA-binding domain"/>
    <property type="match status" value="1"/>
</dbReference>
<evidence type="ECO:0000259" key="7">
    <source>
        <dbReference type="PROSITE" id="PS51054"/>
    </source>
</evidence>
<evidence type="ECO:0000256" key="1">
    <source>
        <dbReference type="ARBA" id="ARBA00004123"/>
    </source>
</evidence>
<evidence type="ECO:0000256" key="2">
    <source>
        <dbReference type="ARBA" id="ARBA00023015"/>
    </source>
</evidence>
<dbReference type="GO" id="GO:0006355">
    <property type="term" value="P:regulation of DNA-templated transcription"/>
    <property type="evidence" value="ECO:0007669"/>
    <property type="project" value="InterPro"/>
</dbReference>
<name>A0A7R9A8N5_9CRUS</name>
<reference evidence="8" key="1">
    <citation type="submission" date="2020-11" db="EMBL/GenBank/DDBJ databases">
        <authorList>
            <person name="Tran Van P."/>
        </authorList>
    </citation>
    <scope>NUCLEOTIDE SEQUENCE</scope>
</reference>
<evidence type="ECO:0000259" key="6">
    <source>
        <dbReference type="PROSITE" id="PS50888"/>
    </source>
</evidence>
<dbReference type="CDD" id="cd19741">
    <property type="entry name" value="bHLH-O_ESMB_like"/>
    <property type="match status" value="1"/>
</dbReference>
<dbReference type="Pfam" id="PF00010">
    <property type="entry name" value="HLH"/>
    <property type="match status" value="1"/>
</dbReference>
<dbReference type="Gene3D" id="4.10.280.10">
    <property type="entry name" value="Helix-loop-helix DNA-binding domain"/>
    <property type="match status" value="1"/>
</dbReference>
<dbReference type="GO" id="GO:0003677">
    <property type="term" value="F:DNA binding"/>
    <property type="evidence" value="ECO:0007669"/>
    <property type="project" value="UniProtKB-KW"/>
</dbReference>
<dbReference type="Proteomes" id="UP000677054">
    <property type="component" value="Unassembled WGS sequence"/>
</dbReference>
<dbReference type="EMBL" id="CAJPEV010002333">
    <property type="protein sequence ID" value="CAG0896555.1"/>
    <property type="molecule type" value="Genomic_DNA"/>
</dbReference>
<dbReference type="InterPro" id="IPR011598">
    <property type="entry name" value="bHLH_dom"/>
</dbReference>
<organism evidence="8">
    <name type="scientific">Darwinula stevensoni</name>
    <dbReference type="NCBI Taxonomy" id="69355"/>
    <lineage>
        <taxon>Eukaryota</taxon>
        <taxon>Metazoa</taxon>
        <taxon>Ecdysozoa</taxon>
        <taxon>Arthropoda</taxon>
        <taxon>Crustacea</taxon>
        <taxon>Oligostraca</taxon>
        <taxon>Ostracoda</taxon>
        <taxon>Podocopa</taxon>
        <taxon>Podocopida</taxon>
        <taxon>Darwinulocopina</taxon>
        <taxon>Darwinuloidea</taxon>
        <taxon>Darwinulidae</taxon>
        <taxon>Darwinula</taxon>
    </lineage>
</organism>
<comment type="subcellular location">
    <subcellularLocation>
        <location evidence="1">Nucleus</location>
    </subcellularLocation>
</comment>
<dbReference type="GO" id="GO:0046983">
    <property type="term" value="F:protein dimerization activity"/>
    <property type="evidence" value="ECO:0007669"/>
    <property type="project" value="InterPro"/>
</dbReference>
<dbReference type="AlphaFoldDB" id="A0A7R9A8N5"/>
<dbReference type="Gene3D" id="6.10.250.980">
    <property type="match status" value="1"/>
</dbReference>
<keyword evidence="9" id="KW-1185">Reference proteome</keyword>
<dbReference type="PROSITE" id="PS51054">
    <property type="entry name" value="ORANGE"/>
    <property type="match status" value="1"/>
</dbReference>
<gene>
    <name evidence="8" type="ORF">DSTB1V02_LOCUS9304</name>
</gene>
<evidence type="ECO:0000256" key="3">
    <source>
        <dbReference type="ARBA" id="ARBA00023125"/>
    </source>
</evidence>
<dbReference type="SMART" id="SM00353">
    <property type="entry name" value="HLH"/>
    <property type="match status" value="1"/>
</dbReference>
<keyword evidence="2" id="KW-0805">Transcription regulation</keyword>